<dbReference type="AlphaFoldDB" id="A0A191UGP8"/>
<accession>A0A191UGP8</accession>
<evidence type="ECO:0000256" key="6">
    <source>
        <dbReference type="SAM" id="Phobius"/>
    </source>
</evidence>
<name>A0A191UGP8_9BURK</name>
<feature type="transmembrane region" description="Helical" evidence="6">
    <location>
        <begin position="210"/>
        <end position="227"/>
    </location>
</feature>
<organism evidence="7 8">
    <name type="scientific">Polynucleobacter wuianus</name>
    <dbReference type="NCBI Taxonomy" id="1743168"/>
    <lineage>
        <taxon>Bacteria</taxon>
        <taxon>Pseudomonadati</taxon>
        <taxon>Pseudomonadota</taxon>
        <taxon>Betaproteobacteria</taxon>
        <taxon>Burkholderiales</taxon>
        <taxon>Burkholderiaceae</taxon>
        <taxon>Polynucleobacter</taxon>
    </lineage>
</organism>
<keyword evidence="3 6" id="KW-0812">Transmembrane</keyword>
<feature type="transmembrane region" description="Helical" evidence="6">
    <location>
        <begin position="133"/>
        <end position="155"/>
    </location>
</feature>
<comment type="subcellular location">
    <subcellularLocation>
        <location evidence="1">Membrane</location>
        <topology evidence="1">Multi-pass membrane protein</topology>
    </subcellularLocation>
</comment>
<proteinExistence type="inferred from homology"/>
<feature type="transmembrane region" description="Helical" evidence="6">
    <location>
        <begin position="435"/>
        <end position="456"/>
    </location>
</feature>
<dbReference type="KEGG" id="pwu:A8O14_08425"/>
<feature type="transmembrane region" description="Helical" evidence="6">
    <location>
        <begin position="324"/>
        <end position="343"/>
    </location>
</feature>
<evidence type="ECO:0000313" key="7">
    <source>
        <dbReference type="EMBL" id="ANJ00097.1"/>
    </source>
</evidence>
<dbReference type="Proteomes" id="UP000078463">
    <property type="component" value="Chromosome"/>
</dbReference>
<evidence type="ECO:0000256" key="1">
    <source>
        <dbReference type="ARBA" id="ARBA00004141"/>
    </source>
</evidence>
<feature type="transmembrane region" description="Helical" evidence="6">
    <location>
        <begin position="262"/>
        <end position="280"/>
    </location>
</feature>
<dbReference type="PIRSF" id="PIRSF016565">
    <property type="entry name" value="PucC"/>
    <property type="match status" value="1"/>
</dbReference>
<evidence type="ECO:0000256" key="4">
    <source>
        <dbReference type="ARBA" id="ARBA00022989"/>
    </source>
</evidence>
<keyword evidence="8" id="KW-1185">Reference proteome</keyword>
<dbReference type="PANTHER" id="PTHR23538:SF1">
    <property type="entry name" value="44.5 KD BACTERIOCHLOROPHYLL SYNTHASE SUBUNIT"/>
    <property type="match status" value="1"/>
</dbReference>
<keyword evidence="4 6" id="KW-1133">Transmembrane helix</keyword>
<keyword evidence="5 6" id="KW-0472">Membrane</keyword>
<gene>
    <name evidence="7" type="ORF">A8O14_08425</name>
</gene>
<feature type="transmembrane region" description="Helical" evidence="6">
    <location>
        <begin position="108"/>
        <end position="127"/>
    </location>
</feature>
<dbReference type="STRING" id="1743168.A8O14_08425"/>
<comment type="similarity">
    <text evidence="2">Belongs to the PucC family.</text>
</comment>
<dbReference type="CDD" id="cd06176">
    <property type="entry name" value="MFS_BCD_PucC-like"/>
    <property type="match status" value="1"/>
</dbReference>
<dbReference type="InterPro" id="IPR004896">
    <property type="entry name" value="PucC-rel"/>
</dbReference>
<evidence type="ECO:0000256" key="5">
    <source>
        <dbReference type="ARBA" id="ARBA00023136"/>
    </source>
</evidence>
<dbReference type="GO" id="GO:0016020">
    <property type="term" value="C:membrane"/>
    <property type="evidence" value="ECO:0007669"/>
    <property type="project" value="UniProtKB-SubCell"/>
</dbReference>
<dbReference type="SUPFAM" id="SSF103473">
    <property type="entry name" value="MFS general substrate transporter"/>
    <property type="match status" value="1"/>
</dbReference>
<reference evidence="8" key="1">
    <citation type="submission" date="2016-05" db="EMBL/GenBank/DDBJ databases">
        <title>Polynucleobacter sp. QLW-P1FAT50C-4 genome.</title>
        <authorList>
            <person name="Hahn M.W."/>
        </authorList>
    </citation>
    <scope>NUCLEOTIDE SEQUENCE [LARGE SCALE GENOMIC DNA]</scope>
    <source>
        <strain evidence="8">QLW-P1FAT50C-4</strain>
    </source>
</reference>
<protein>
    <submittedName>
        <fullName evidence="7">Protein pucC</fullName>
    </submittedName>
</protein>
<evidence type="ECO:0000313" key="8">
    <source>
        <dbReference type="Proteomes" id="UP000078463"/>
    </source>
</evidence>
<dbReference type="RefSeq" id="WP_068949103.1">
    <property type="nucleotide sequence ID" value="NZ_CP015922.1"/>
</dbReference>
<dbReference type="Gene3D" id="1.20.1250.20">
    <property type="entry name" value="MFS general substrate transporter like domains"/>
    <property type="match status" value="1"/>
</dbReference>
<feature type="transmembrane region" description="Helical" evidence="6">
    <location>
        <begin position="176"/>
        <end position="198"/>
    </location>
</feature>
<feature type="transmembrane region" description="Helical" evidence="6">
    <location>
        <begin position="292"/>
        <end position="312"/>
    </location>
</feature>
<feature type="transmembrane region" description="Helical" evidence="6">
    <location>
        <begin position="34"/>
        <end position="55"/>
    </location>
</feature>
<evidence type="ECO:0000256" key="3">
    <source>
        <dbReference type="ARBA" id="ARBA00022692"/>
    </source>
</evidence>
<feature type="transmembrane region" description="Helical" evidence="6">
    <location>
        <begin position="355"/>
        <end position="375"/>
    </location>
</feature>
<dbReference type="EMBL" id="CP015922">
    <property type="protein sequence ID" value="ANJ00097.1"/>
    <property type="molecule type" value="Genomic_DNA"/>
</dbReference>
<evidence type="ECO:0000256" key="2">
    <source>
        <dbReference type="ARBA" id="ARBA00008412"/>
    </source>
</evidence>
<sequence length="476" mass="51583">MIKLSRMAKTWMRIDPRFLPFAHVATPNLPLSRLLRLSLFQVSVGMATSLLVGTLNRVMIVELGMESWLVALMVALPLIFAPFRALIGHKSDVHRSILGWRRVPYIWIGTWLQFGGLAIMPFALIILSGDSHWPIWFSYLGAGFAFLLVGAGMQTTQTAGLALATDLADEKNRPRVVAMMYVMLLVGMVVSGILFSIFLKPFSPLQLVKVIQGVALVTLLLNIFALWKQEARQPKNTSPSIPQPKFSQSWQDFIKAPNVRRFLIMLGLGTTAFSMQDIILEPYGGEILKLDVSATSFLTALIACGSLTAFSLSARWLSRGYNAYRIASVGLLLGLIAFTLVIFSEPMDSPNLFRAGALLIGFSGGLFAVSTLTIAMSMDKENMSGMVIGAWGAVTATCSGIGMSLGGVVRDVVADLAMNGVIGSALISPATGYSFVYHIEIYLLFITLIALGPLVNKGSNKVGSKMSKFGLADFPG</sequence>
<dbReference type="Pfam" id="PF03209">
    <property type="entry name" value="PUCC"/>
    <property type="match status" value="1"/>
</dbReference>
<dbReference type="PANTHER" id="PTHR23538">
    <property type="entry name" value="44.5 KD BACTERIOCHLOROPHYLL SYNTHASE SUBUNIT"/>
    <property type="match status" value="1"/>
</dbReference>
<feature type="transmembrane region" description="Helical" evidence="6">
    <location>
        <begin position="387"/>
        <end position="409"/>
    </location>
</feature>
<dbReference type="OrthoDB" id="8558818at2"/>
<dbReference type="InterPro" id="IPR026036">
    <property type="entry name" value="PucC"/>
</dbReference>
<dbReference type="InterPro" id="IPR036259">
    <property type="entry name" value="MFS_trans_sf"/>
</dbReference>
<feature type="transmembrane region" description="Helical" evidence="6">
    <location>
        <begin position="67"/>
        <end position="87"/>
    </location>
</feature>